<protein>
    <submittedName>
        <fullName evidence="5">Histidine triad (HIT) family protein</fullName>
    </submittedName>
</protein>
<dbReference type="PRINTS" id="PR00332">
    <property type="entry name" value="HISTRIAD"/>
</dbReference>
<dbReference type="Gene3D" id="3.30.428.10">
    <property type="entry name" value="HIT-like"/>
    <property type="match status" value="1"/>
</dbReference>
<evidence type="ECO:0000256" key="2">
    <source>
        <dbReference type="PIRSR" id="PIRSR601310-3"/>
    </source>
</evidence>
<dbReference type="PANTHER" id="PTHR46648">
    <property type="entry name" value="HIT FAMILY PROTEIN 1"/>
    <property type="match status" value="1"/>
</dbReference>
<evidence type="ECO:0000256" key="3">
    <source>
        <dbReference type="PROSITE-ProRule" id="PRU00464"/>
    </source>
</evidence>
<dbReference type="EMBL" id="PVNG01000005">
    <property type="protein sequence ID" value="PRX66862.1"/>
    <property type="molecule type" value="Genomic_DNA"/>
</dbReference>
<dbReference type="GO" id="GO:0009117">
    <property type="term" value="P:nucleotide metabolic process"/>
    <property type="evidence" value="ECO:0007669"/>
    <property type="project" value="TreeGrafter"/>
</dbReference>
<dbReference type="OrthoDB" id="9784774at2"/>
<dbReference type="GO" id="GO:0003824">
    <property type="term" value="F:catalytic activity"/>
    <property type="evidence" value="ECO:0007669"/>
    <property type="project" value="InterPro"/>
</dbReference>
<organism evidence="5 6">
    <name type="scientific">Nonomuraea fuscirosea</name>
    <dbReference type="NCBI Taxonomy" id="1291556"/>
    <lineage>
        <taxon>Bacteria</taxon>
        <taxon>Bacillati</taxon>
        <taxon>Actinomycetota</taxon>
        <taxon>Actinomycetes</taxon>
        <taxon>Streptosporangiales</taxon>
        <taxon>Streptosporangiaceae</taxon>
        <taxon>Nonomuraea</taxon>
    </lineage>
</organism>
<evidence type="ECO:0000259" key="4">
    <source>
        <dbReference type="PROSITE" id="PS51084"/>
    </source>
</evidence>
<sequence>MTGTCTFCGIVAGEVPAEIVYSDEHVVAFLDISQATRGHTLVVPREHCRDLTDIGPDRAGLLMRGAVHTAGLLRRALEPGGMNIWHATGATAWQSVFHFHLHLVPRYAPDDLRRAWTHRELPLSSLTPVADQIRAAAERRPDAS</sequence>
<feature type="domain" description="HIT" evidence="4">
    <location>
        <begin position="6"/>
        <end position="114"/>
    </location>
</feature>
<dbReference type="InterPro" id="IPR011146">
    <property type="entry name" value="HIT-like"/>
</dbReference>
<keyword evidence="6" id="KW-1185">Reference proteome</keyword>
<name>A0A2T0N3X4_9ACTN</name>
<dbReference type="SUPFAM" id="SSF54197">
    <property type="entry name" value="HIT-like"/>
    <property type="match status" value="1"/>
</dbReference>
<feature type="short sequence motif" description="Histidine triad motif" evidence="2 3">
    <location>
        <begin position="98"/>
        <end position="102"/>
    </location>
</feature>
<dbReference type="CDD" id="cd01277">
    <property type="entry name" value="HINT_subgroup"/>
    <property type="match status" value="1"/>
</dbReference>
<dbReference type="InterPro" id="IPR039384">
    <property type="entry name" value="HINT"/>
</dbReference>
<gene>
    <name evidence="5" type="ORF">B0I32_105302</name>
</gene>
<dbReference type="PROSITE" id="PS51084">
    <property type="entry name" value="HIT_2"/>
    <property type="match status" value="1"/>
</dbReference>
<accession>A0A2T0N3X4</accession>
<dbReference type="PROSITE" id="PS00892">
    <property type="entry name" value="HIT_1"/>
    <property type="match status" value="1"/>
</dbReference>
<dbReference type="InterPro" id="IPR036265">
    <property type="entry name" value="HIT-like_sf"/>
</dbReference>
<feature type="active site" description="Tele-AMP-histidine intermediate" evidence="1">
    <location>
        <position position="100"/>
    </location>
</feature>
<dbReference type="PANTHER" id="PTHR46648:SF1">
    <property type="entry name" value="ADENOSINE 5'-MONOPHOSPHORAMIDASE HNT1"/>
    <property type="match status" value="1"/>
</dbReference>
<comment type="caution">
    <text evidence="5">The sequence shown here is derived from an EMBL/GenBank/DDBJ whole genome shotgun (WGS) entry which is preliminary data.</text>
</comment>
<dbReference type="InterPro" id="IPR019808">
    <property type="entry name" value="Histidine_triad_CS"/>
</dbReference>
<evidence type="ECO:0000256" key="1">
    <source>
        <dbReference type="PIRSR" id="PIRSR601310-1"/>
    </source>
</evidence>
<dbReference type="Pfam" id="PF01230">
    <property type="entry name" value="HIT"/>
    <property type="match status" value="1"/>
</dbReference>
<evidence type="ECO:0000313" key="5">
    <source>
        <dbReference type="EMBL" id="PRX66862.1"/>
    </source>
</evidence>
<dbReference type="RefSeq" id="WP_106238915.1">
    <property type="nucleotide sequence ID" value="NZ_PVNG01000005.1"/>
</dbReference>
<dbReference type="AlphaFoldDB" id="A0A2T0N3X4"/>
<proteinExistence type="predicted"/>
<dbReference type="Proteomes" id="UP000238312">
    <property type="component" value="Unassembled WGS sequence"/>
</dbReference>
<evidence type="ECO:0000313" key="6">
    <source>
        <dbReference type="Proteomes" id="UP000238312"/>
    </source>
</evidence>
<dbReference type="InterPro" id="IPR001310">
    <property type="entry name" value="Histidine_triad_HIT"/>
</dbReference>
<reference evidence="5 6" key="1">
    <citation type="submission" date="2018-03" db="EMBL/GenBank/DDBJ databases">
        <title>Genomic Encyclopedia of Type Strains, Phase III (KMG-III): the genomes of soil and plant-associated and newly described type strains.</title>
        <authorList>
            <person name="Whitman W."/>
        </authorList>
    </citation>
    <scope>NUCLEOTIDE SEQUENCE [LARGE SCALE GENOMIC DNA]</scope>
    <source>
        <strain evidence="5 6">CGMCC 4.7104</strain>
    </source>
</reference>